<proteinExistence type="predicted"/>
<evidence type="ECO:0000313" key="2">
    <source>
        <dbReference type="WBParaSite" id="Gr19_v10_g7774.t1"/>
    </source>
</evidence>
<dbReference type="WBParaSite" id="Gr19_v10_g7774.t1">
    <property type="protein sequence ID" value="Gr19_v10_g7774.t1"/>
    <property type="gene ID" value="Gr19_v10_g7774"/>
</dbReference>
<evidence type="ECO:0000313" key="1">
    <source>
        <dbReference type="Proteomes" id="UP000887572"/>
    </source>
</evidence>
<dbReference type="AlphaFoldDB" id="A0A914I8S9"/>
<protein>
    <submittedName>
        <fullName evidence="2">Uncharacterized protein</fullName>
    </submittedName>
</protein>
<keyword evidence="1" id="KW-1185">Reference proteome</keyword>
<reference evidence="2" key="1">
    <citation type="submission" date="2022-11" db="UniProtKB">
        <authorList>
            <consortium name="WormBaseParasite"/>
        </authorList>
    </citation>
    <scope>IDENTIFICATION</scope>
</reference>
<organism evidence="1 2">
    <name type="scientific">Globodera rostochiensis</name>
    <name type="common">Golden nematode worm</name>
    <name type="synonym">Heterodera rostochiensis</name>
    <dbReference type="NCBI Taxonomy" id="31243"/>
    <lineage>
        <taxon>Eukaryota</taxon>
        <taxon>Metazoa</taxon>
        <taxon>Ecdysozoa</taxon>
        <taxon>Nematoda</taxon>
        <taxon>Chromadorea</taxon>
        <taxon>Rhabditida</taxon>
        <taxon>Tylenchina</taxon>
        <taxon>Tylenchomorpha</taxon>
        <taxon>Tylenchoidea</taxon>
        <taxon>Heteroderidae</taxon>
        <taxon>Heteroderinae</taxon>
        <taxon>Globodera</taxon>
    </lineage>
</organism>
<accession>A0A914I8S9</accession>
<name>A0A914I8S9_GLORO</name>
<sequence>MELNAERKMCEGGGGGGKYEPVFPRHISRFSTRQNFGRWTSAEFTSTFCKLRRSQMTDQLGARRAQLGAHNLTVGGPPAAFALRIVINSCSAR</sequence>
<dbReference type="Proteomes" id="UP000887572">
    <property type="component" value="Unplaced"/>
</dbReference>